<dbReference type="SUPFAM" id="SSF56801">
    <property type="entry name" value="Acetyl-CoA synthetase-like"/>
    <property type="match status" value="1"/>
</dbReference>
<dbReference type="Gene3D" id="3.30.300.30">
    <property type="match status" value="1"/>
</dbReference>
<keyword evidence="3 7" id="KW-0436">Ligase</keyword>
<evidence type="ECO:0000259" key="5">
    <source>
        <dbReference type="Pfam" id="PF00501"/>
    </source>
</evidence>
<comment type="caution">
    <text evidence="7">The sequence shown here is derived from an EMBL/GenBank/DDBJ whole genome shotgun (WGS) entry which is preliminary data.</text>
</comment>
<evidence type="ECO:0000256" key="1">
    <source>
        <dbReference type="ARBA" id="ARBA00005211"/>
    </source>
</evidence>
<evidence type="ECO:0000256" key="4">
    <source>
        <dbReference type="ARBA" id="ARBA00022741"/>
    </source>
</evidence>
<organism evidence="7">
    <name type="scientific">bioreactor metagenome</name>
    <dbReference type="NCBI Taxonomy" id="1076179"/>
    <lineage>
        <taxon>unclassified sequences</taxon>
        <taxon>metagenomes</taxon>
        <taxon>ecological metagenomes</taxon>
    </lineage>
</organism>
<accession>A0A645AG21</accession>
<dbReference type="CDD" id="cd05913">
    <property type="entry name" value="PaaK"/>
    <property type="match status" value="1"/>
</dbReference>
<evidence type="ECO:0000256" key="3">
    <source>
        <dbReference type="ARBA" id="ARBA00022598"/>
    </source>
</evidence>
<proteinExistence type="predicted"/>
<dbReference type="InterPro" id="IPR051414">
    <property type="entry name" value="Adenylate-forming_Reductase"/>
</dbReference>
<dbReference type="Pfam" id="PF14535">
    <property type="entry name" value="AMP-binding_C_2"/>
    <property type="match status" value="1"/>
</dbReference>
<dbReference type="Gene3D" id="3.40.50.12780">
    <property type="entry name" value="N-terminal domain of ligase-like"/>
    <property type="match status" value="1"/>
</dbReference>
<dbReference type="AlphaFoldDB" id="A0A645AG21"/>
<protein>
    <submittedName>
        <fullName evidence="7">Phenylacetate-coenzyme A ligase</fullName>
        <ecNumber evidence="7">6.2.1.30</ecNumber>
    </submittedName>
</protein>
<dbReference type="InterPro" id="IPR000873">
    <property type="entry name" value="AMP-dep_synth/lig_dom"/>
</dbReference>
<gene>
    <name evidence="7" type="primary">paaK_7</name>
    <name evidence="7" type="ORF">SDC9_98918</name>
</gene>
<dbReference type="PANTHER" id="PTHR43439:SF1">
    <property type="entry name" value="PHENYLACETATE-COENZYME A LIGASE"/>
    <property type="match status" value="1"/>
</dbReference>
<dbReference type="EC" id="6.2.1.30" evidence="7"/>
<comment type="pathway">
    <text evidence="1">Aromatic compound metabolism.</text>
</comment>
<name>A0A645AG21_9ZZZZ</name>
<feature type="domain" description="AMP-dependent ligase C-terminal" evidence="6">
    <location>
        <begin position="334"/>
        <end position="429"/>
    </location>
</feature>
<reference evidence="7" key="1">
    <citation type="submission" date="2019-08" db="EMBL/GenBank/DDBJ databases">
        <authorList>
            <person name="Kucharzyk K."/>
            <person name="Murdoch R.W."/>
            <person name="Higgins S."/>
            <person name="Loffler F."/>
        </authorList>
    </citation>
    <scope>NUCLEOTIDE SEQUENCE</scope>
</reference>
<dbReference type="PIRSF" id="PIRSF006444">
    <property type="entry name" value="PaaK"/>
    <property type="match status" value="1"/>
</dbReference>
<dbReference type="FunFam" id="3.40.50.12780:FF:000016">
    <property type="entry name" value="Phenylacetate-coenzyme A ligase"/>
    <property type="match status" value="1"/>
</dbReference>
<dbReference type="GO" id="GO:0000166">
    <property type="term" value="F:nucleotide binding"/>
    <property type="evidence" value="ECO:0007669"/>
    <property type="project" value="UniProtKB-KW"/>
</dbReference>
<dbReference type="InterPro" id="IPR045851">
    <property type="entry name" value="AMP-bd_C_sf"/>
</dbReference>
<dbReference type="GO" id="GO:0010124">
    <property type="term" value="P:phenylacetate catabolic process"/>
    <property type="evidence" value="ECO:0007669"/>
    <property type="project" value="InterPro"/>
</dbReference>
<dbReference type="PANTHER" id="PTHR43439">
    <property type="entry name" value="PHENYLACETATE-COENZYME A LIGASE"/>
    <property type="match status" value="1"/>
</dbReference>
<sequence>MYWNNHIEKLSREEMAEIQSGSLRDLVQRAYSQVPSYRQKFQAAGLLPEDIQGIGDIHKLPFTTKQDLRDNYPYGLFALPMSEIVRIHASSGTTGKPTVVGYTKRDLNMWAEVMARALTAVGVTNKSFIQNAYGYGLFTGALGVHYGAELIGGSLIPTSVGNTARQITLMKDFGTSVLACTPSYALHIAEMMREAGVDCRDLPLQVGIFGAEPWSEQMRQEIQRQLNIKAYDIYGLSEIIGPGVACECNAQDGMHINGDHFYPEIINPVTGEVLPDGERGELVITTLTKEGLPLIRYRTRDLTVLNREVCSCGRTLVRMNKVMGRSDDMLIIGGVNVFPSQVESVLLDMGMAPHYQLIVERIDNLDKLTILVEITEEVFTDEVRGLEILEHKLQKKMGELLGISSKVRLVSNKTIERSEGKAKRVIDKRKI</sequence>
<evidence type="ECO:0000313" key="7">
    <source>
        <dbReference type="EMBL" id="MPM52162.1"/>
    </source>
</evidence>
<dbReference type="InterPro" id="IPR028154">
    <property type="entry name" value="AMP-dep_Lig_C"/>
</dbReference>
<comment type="subunit">
    <text evidence="2">Monomer.</text>
</comment>
<dbReference type="InterPro" id="IPR042099">
    <property type="entry name" value="ANL_N_sf"/>
</dbReference>
<evidence type="ECO:0000259" key="6">
    <source>
        <dbReference type="Pfam" id="PF14535"/>
    </source>
</evidence>
<keyword evidence="4" id="KW-0547">Nucleotide-binding</keyword>
<evidence type="ECO:0000256" key="2">
    <source>
        <dbReference type="ARBA" id="ARBA00011245"/>
    </source>
</evidence>
<dbReference type="GO" id="GO:0047475">
    <property type="term" value="F:phenylacetate-CoA ligase activity"/>
    <property type="evidence" value="ECO:0007669"/>
    <property type="project" value="UniProtKB-EC"/>
</dbReference>
<dbReference type="Pfam" id="PF00501">
    <property type="entry name" value="AMP-binding"/>
    <property type="match status" value="1"/>
</dbReference>
<dbReference type="InterPro" id="IPR011880">
    <property type="entry name" value="PA_CoA_ligase"/>
</dbReference>
<dbReference type="EMBL" id="VSSQ01013737">
    <property type="protein sequence ID" value="MPM52162.1"/>
    <property type="molecule type" value="Genomic_DNA"/>
</dbReference>
<feature type="domain" description="AMP-dependent synthetase/ligase" evidence="5">
    <location>
        <begin position="84"/>
        <end position="285"/>
    </location>
</feature>